<dbReference type="CDD" id="cd00198">
    <property type="entry name" value="vWFA"/>
    <property type="match status" value="1"/>
</dbReference>
<keyword evidence="1" id="KW-0175">Coiled coil</keyword>
<gene>
    <name evidence="3" type="ORF">Mal52_54000</name>
</gene>
<dbReference type="SUPFAM" id="SSF53300">
    <property type="entry name" value="vWA-like"/>
    <property type="match status" value="1"/>
</dbReference>
<dbReference type="Gene3D" id="3.40.50.410">
    <property type="entry name" value="von Willebrand factor, type A domain"/>
    <property type="match status" value="1"/>
</dbReference>
<dbReference type="EMBL" id="CP036276">
    <property type="protein sequence ID" value="QDU46877.1"/>
    <property type="molecule type" value="Genomic_DNA"/>
</dbReference>
<evidence type="ECO:0000313" key="4">
    <source>
        <dbReference type="Proteomes" id="UP000319383"/>
    </source>
</evidence>
<accession>A0A517ZWK3</accession>
<dbReference type="RefSeq" id="WP_145379455.1">
    <property type="nucleotide sequence ID" value="NZ_CP036276.1"/>
</dbReference>
<keyword evidence="4" id="KW-1185">Reference proteome</keyword>
<dbReference type="KEGG" id="sdyn:Mal52_54000"/>
<sequence>MRQKREASALITSLAVHLLILAALFMVQYAVVQQIEEIDIQTVFEDHERQQQEFNRPLEAETEISNSAAAIAGGVVSDTIGGVDANLTAKKSIEESTKLDTPDFQANLAPPLPGIEEMGDQLEDGGEVNGEPGAAVSGYGVAMSRMTDELRRLMREGKGLLVVWLFDESESMQNDQKMIRDEFHKIYEELRIVEEQGKRAAKNQDAPILTAMHSFGKGITDLTKKPTSNEIVIKAAIDKIKVDESGEENMSGAISYVIDKYSTIANRGNRRLILVIVSDESGDDGEAFDLTLVKAKKAHAPCYILGRESIFGYPYARVRWKDPEFGLTHWLRIRRGPETAYPESLQYDGLHGRWDAQSAGFGPYEQVRLAKESGGIFFILPSEEENLVTTQHGEERKFRFEAIREYAPDLEPRKQYEAERDSSEFRRTIWDMVVKLNPHRDKDLNIKEIWYSNDHEEFRKQANIYFGRALRAMGMLNEAIKTLDSIEHLREKESSPRWRANYDLAAAQVLAYRVRLFQYMLAMDKHAKEAPEPKNPKNNRWNLRRTKKMLPPDEEQVKKTKVDMNELNEQLAMAQDRFRHVIHEHAGTPWAYRAKYEMDQGFGMEFFETFRDPRYDELTVELPKQ</sequence>
<proteinExistence type="predicted"/>
<evidence type="ECO:0000256" key="1">
    <source>
        <dbReference type="SAM" id="Coils"/>
    </source>
</evidence>
<feature type="domain" description="VWFA" evidence="2">
    <location>
        <begin position="161"/>
        <end position="306"/>
    </location>
</feature>
<dbReference type="Proteomes" id="UP000319383">
    <property type="component" value="Chromosome"/>
</dbReference>
<evidence type="ECO:0000313" key="3">
    <source>
        <dbReference type="EMBL" id="QDU46877.1"/>
    </source>
</evidence>
<evidence type="ECO:0000259" key="2">
    <source>
        <dbReference type="PROSITE" id="PS50234"/>
    </source>
</evidence>
<feature type="coiled-coil region" evidence="1">
    <location>
        <begin position="557"/>
        <end position="584"/>
    </location>
</feature>
<reference evidence="3 4" key="1">
    <citation type="submission" date="2019-02" db="EMBL/GenBank/DDBJ databases">
        <title>Deep-cultivation of Planctomycetes and their phenomic and genomic characterization uncovers novel biology.</title>
        <authorList>
            <person name="Wiegand S."/>
            <person name="Jogler M."/>
            <person name="Boedeker C."/>
            <person name="Pinto D."/>
            <person name="Vollmers J."/>
            <person name="Rivas-Marin E."/>
            <person name="Kohn T."/>
            <person name="Peeters S.H."/>
            <person name="Heuer A."/>
            <person name="Rast P."/>
            <person name="Oberbeckmann S."/>
            <person name="Bunk B."/>
            <person name="Jeske O."/>
            <person name="Meyerdierks A."/>
            <person name="Storesund J.E."/>
            <person name="Kallscheuer N."/>
            <person name="Luecker S."/>
            <person name="Lage O.M."/>
            <person name="Pohl T."/>
            <person name="Merkel B.J."/>
            <person name="Hornburger P."/>
            <person name="Mueller R.-W."/>
            <person name="Bruemmer F."/>
            <person name="Labrenz M."/>
            <person name="Spormann A.M."/>
            <person name="Op den Camp H."/>
            <person name="Overmann J."/>
            <person name="Amann R."/>
            <person name="Jetten M.S.M."/>
            <person name="Mascher T."/>
            <person name="Medema M.H."/>
            <person name="Devos D.P."/>
            <person name="Kaster A.-K."/>
            <person name="Ovreas L."/>
            <person name="Rohde M."/>
            <person name="Galperin M.Y."/>
            <person name="Jogler C."/>
        </authorList>
    </citation>
    <scope>NUCLEOTIDE SEQUENCE [LARGE SCALE GENOMIC DNA]</scope>
    <source>
        <strain evidence="3 4">Mal52</strain>
    </source>
</reference>
<name>A0A517ZWK3_9PLAN</name>
<dbReference type="InterPro" id="IPR002035">
    <property type="entry name" value="VWF_A"/>
</dbReference>
<dbReference type="InterPro" id="IPR036465">
    <property type="entry name" value="vWFA_dom_sf"/>
</dbReference>
<dbReference type="AlphaFoldDB" id="A0A517ZWK3"/>
<organism evidence="3 4">
    <name type="scientific">Symmachiella dynata</name>
    <dbReference type="NCBI Taxonomy" id="2527995"/>
    <lineage>
        <taxon>Bacteria</taxon>
        <taxon>Pseudomonadati</taxon>
        <taxon>Planctomycetota</taxon>
        <taxon>Planctomycetia</taxon>
        <taxon>Planctomycetales</taxon>
        <taxon>Planctomycetaceae</taxon>
        <taxon>Symmachiella</taxon>
    </lineage>
</organism>
<protein>
    <recommendedName>
        <fullName evidence="2">VWFA domain-containing protein</fullName>
    </recommendedName>
</protein>
<dbReference type="PROSITE" id="PS50234">
    <property type="entry name" value="VWFA"/>
    <property type="match status" value="1"/>
</dbReference>